<evidence type="ECO:0000256" key="8">
    <source>
        <dbReference type="ARBA" id="ARBA00022679"/>
    </source>
</evidence>
<evidence type="ECO:0000256" key="3">
    <source>
        <dbReference type="ARBA" id="ARBA00006751"/>
    </source>
</evidence>
<comment type="catalytic activity">
    <reaction evidence="10">
        <text>a purine 2'-deoxy-D-ribonucleoside + phosphate = a purine nucleobase + 2-deoxy-alpha-D-ribose 1-phosphate</text>
        <dbReference type="Rhea" id="RHEA:36431"/>
        <dbReference type="ChEBI" id="CHEBI:26386"/>
        <dbReference type="ChEBI" id="CHEBI:43474"/>
        <dbReference type="ChEBI" id="CHEBI:57259"/>
        <dbReference type="ChEBI" id="CHEBI:142361"/>
        <dbReference type="EC" id="2.4.2.1"/>
    </reaction>
</comment>
<keyword evidence="14" id="KW-1185">Reference proteome</keyword>
<dbReference type="EC" id="2.4.2.1" evidence="5 11"/>
<dbReference type="InterPro" id="IPR000845">
    <property type="entry name" value="Nucleoside_phosphorylase_d"/>
</dbReference>
<evidence type="ECO:0000256" key="7">
    <source>
        <dbReference type="ARBA" id="ARBA00022676"/>
    </source>
</evidence>
<dbReference type="PANTHER" id="PTHR11904:SF9">
    <property type="entry name" value="PURINE NUCLEOSIDE PHOSPHORYLASE-RELATED"/>
    <property type="match status" value="1"/>
</dbReference>
<comment type="function">
    <text evidence="1">The purine nucleoside phosphorylases catalyze the phosphorolytic breakdown of the N-glycosidic bond in the beta-(deoxy)ribonucleoside molecules, with the formation of the corresponding free purine bases and pentose-1-phosphate. Cleaves guanosine, inosine, 2'-deoxyguanosine and 2'-deoxyinosine.</text>
</comment>
<proteinExistence type="inferred from homology"/>
<dbReference type="PIRSF" id="PIRSF000477">
    <property type="entry name" value="PurNPase"/>
    <property type="match status" value="1"/>
</dbReference>
<evidence type="ECO:0000256" key="9">
    <source>
        <dbReference type="ARBA" id="ARBA00031036"/>
    </source>
</evidence>
<evidence type="ECO:0000256" key="10">
    <source>
        <dbReference type="ARBA" id="ARBA00048556"/>
    </source>
</evidence>
<sequence length="269" mass="27683">MLKGVSEAFDLAGQAATYLRDRLGEQRIDIALVLGSGWSSGADSLGEPVGELALGDVPGFSKPVVSGHGGKLLLVRTAGGKLAAIFTGRTHFYEGRGVAPVAHGVRTAAAWGATTMVLTNGCGGLNPEWAPGTVVLIKDHINLTGATPLEGANFVDLSEAYSKRLRGVAKEVDGDLPEGVYVQFRGPQYETPAEVRMAGILGGDLVGMSTTLETIAAREAGMEVLGLSLVTNAAAGLSETNLDHAEVLQAGRDAGPRLAALLSAIVGRL</sequence>
<evidence type="ECO:0000256" key="1">
    <source>
        <dbReference type="ARBA" id="ARBA00002678"/>
    </source>
</evidence>
<evidence type="ECO:0000313" key="14">
    <source>
        <dbReference type="Proteomes" id="UP001501521"/>
    </source>
</evidence>
<dbReference type="InterPro" id="IPR011268">
    <property type="entry name" value="Purine_phosphorylase"/>
</dbReference>
<evidence type="ECO:0000256" key="11">
    <source>
        <dbReference type="PIRNR" id="PIRNR000477"/>
    </source>
</evidence>
<evidence type="ECO:0000256" key="6">
    <source>
        <dbReference type="ARBA" id="ARBA00013834"/>
    </source>
</evidence>
<evidence type="ECO:0000256" key="5">
    <source>
        <dbReference type="ARBA" id="ARBA00011886"/>
    </source>
</evidence>
<dbReference type="SUPFAM" id="SSF53167">
    <property type="entry name" value="Purine and uridine phosphorylases"/>
    <property type="match status" value="1"/>
</dbReference>
<protein>
    <recommendedName>
        <fullName evidence="6 11">Purine nucleoside phosphorylase</fullName>
        <ecNumber evidence="5 11">2.4.2.1</ecNumber>
    </recommendedName>
    <alternativeName>
        <fullName evidence="9 11">Inosine-guanosine phosphorylase</fullName>
    </alternativeName>
</protein>
<dbReference type="PANTHER" id="PTHR11904">
    <property type="entry name" value="METHYLTHIOADENOSINE/PURINE NUCLEOSIDE PHOSPHORYLASE"/>
    <property type="match status" value="1"/>
</dbReference>
<dbReference type="CDD" id="cd09009">
    <property type="entry name" value="PNP-EcPNPII_like"/>
    <property type="match status" value="1"/>
</dbReference>
<dbReference type="NCBIfam" id="TIGR01697">
    <property type="entry name" value="PNPH-PUNA-XAPA"/>
    <property type="match status" value="1"/>
</dbReference>
<dbReference type="NCBIfam" id="NF006054">
    <property type="entry name" value="PRK08202.1"/>
    <property type="match status" value="1"/>
</dbReference>
<evidence type="ECO:0000256" key="2">
    <source>
        <dbReference type="ARBA" id="ARBA00005058"/>
    </source>
</evidence>
<dbReference type="InterPro" id="IPR011269">
    <property type="entry name" value="PUNP"/>
</dbReference>
<evidence type="ECO:0000313" key="13">
    <source>
        <dbReference type="EMBL" id="GAA4898953.1"/>
    </source>
</evidence>
<keyword evidence="7 11" id="KW-0328">Glycosyltransferase</keyword>
<dbReference type="EMBL" id="BAABLV010000026">
    <property type="protein sequence ID" value="GAA4898953.1"/>
    <property type="molecule type" value="Genomic_DNA"/>
</dbReference>
<organism evidence="13 14">
    <name type="scientific">Tessaracoccus lubricantis</name>
    <dbReference type="NCBI Taxonomy" id="545543"/>
    <lineage>
        <taxon>Bacteria</taxon>
        <taxon>Bacillati</taxon>
        <taxon>Actinomycetota</taxon>
        <taxon>Actinomycetes</taxon>
        <taxon>Propionibacteriales</taxon>
        <taxon>Propionibacteriaceae</taxon>
        <taxon>Tessaracoccus</taxon>
    </lineage>
</organism>
<feature type="domain" description="Nucleoside phosphorylase" evidence="12">
    <location>
        <begin position="30"/>
        <end position="266"/>
    </location>
</feature>
<dbReference type="Gene3D" id="3.40.50.1580">
    <property type="entry name" value="Nucleoside phosphorylase domain"/>
    <property type="match status" value="1"/>
</dbReference>
<evidence type="ECO:0000259" key="12">
    <source>
        <dbReference type="Pfam" id="PF01048"/>
    </source>
</evidence>
<dbReference type="InterPro" id="IPR035994">
    <property type="entry name" value="Nucleoside_phosphorylase_sf"/>
</dbReference>
<comment type="similarity">
    <text evidence="3 11">Belongs to the PNP/MTAP phosphorylase family.</text>
</comment>
<comment type="caution">
    <text evidence="13">The sequence shown here is derived from an EMBL/GenBank/DDBJ whole genome shotgun (WGS) entry which is preliminary data.</text>
</comment>
<comment type="pathway">
    <text evidence="2 11">Purine metabolism; purine nucleoside salvage.</text>
</comment>
<dbReference type="Proteomes" id="UP001501521">
    <property type="component" value="Unassembled WGS sequence"/>
</dbReference>
<name>A0ABP9FE22_9ACTN</name>
<comment type="subunit">
    <text evidence="4">Homotrimer.</text>
</comment>
<accession>A0ABP9FE22</accession>
<dbReference type="NCBIfam" id="TIGR01698">
    <property type="entry name" value="PUNP"/>
    <property type="match status" value="1"/>
</dbReference>
<dbReference type="Pfam" id="PF01048">
    <property type="entry name" value="PNP_UDP_1"/>
    <property type="match status" value="1"/>
</dbReference>
<keyword evidence="8 11" id="KW-0808">Transferase</keyword>
<gene>
    <name evidence="13" type="ORF">GCM10025789_16190</name>
</gene>
<evidence type="ECO:0000256" key="4">
    <source>
        <dbReference type="ARBA" id="ARBA00011233"/>
    </source>
</evidence>
<reference evidence="14" key="1">
    <citation type="journal article" date="2019" name="Int. J. Syst. Evol. Microbiol.">
        <title>The Global Catalogue of Microorganisms (GCM) 10K type strain sequencing project: providing services to taxonomists for standard genome sequencing and annotation.</title>
        <authorList>
            <consortium name="The Broad Institute Genomics Platform"/>
            <consortium name="The Broad Institute Genome Sequencing Center for Infectious Disease"/>
            <person name="Wu L."/>
            <person name="Ma J."/>
        </authorList>
    </citation>
    <scope>NUCLEOTIDE SEQUENCE [LARGE SCALE GENOMIC DNA]</scope>
    <source>
        <strain evidence="14">JCM 19125</strain>
    </source>
</reference>